<dbReference type="Pfam" id="PF00097">
    <property type="entry name" value="zf-C3HC4"/>
    <property type="match status" value="1"/>
</dbReference>
<feature type="region of interest" description="Disordered" evidence="5">
    <location>
        <begin position="494"/>
        <end position="525"/>
    </location>
</feature>
<dbReference type="Gene3D" id="3.30.40.10">
    <property type="entry name" value="Zinc/RING finger domain, C3HC4 (zinc finger)"/>
    <property type="match status" value="1"/>
</dbReference>
<keyword evidence="6" id="KW-0812">Transmembrane</keyword>
<reference evidence="8" key="1">
    <citation type="submission" date="2020-08" db="EMBL/GenBank/DDBJ databases">
        <title>Plant Genome Project.</title>
        <authorList>
            <person name="Zhang R.-G."/>
        </authorList>
    </citation>
    <scope>NUCLEOTIDE SEQUENCE</scope>
    <source>
        <strain evidence="8">WSP0</strain>
        <tissue evidence="8">Leaf</tissue>
    </source>
</reference>
<dbReference type="PANTHER" id="PTHR47692">
    <property type="entry name" value="RING/U-BOX SUPERFAMILY PROTEIN"/>
    <property type="match status" value="1"/>
</dbReference>
<organism evidence="8 9">
    <name type="scientific">Rhododendron griersonianum</name>
    <dbReference type="NCBI Taxonomy" id="479676"/>
    <lineage>
        <taxon>Eukaryota</taxon>
        <taxon>Viridiplantae</taxon>
        <taxon>Streptophyta</taxon>
        <taxon>Embryophyta</taxon>
        <taxon>Tracheophyta</taxon>
        <taxon>Spermatophyta</taxon>
        <taxon>Magnoliopsida</taxon>
        <taxon>eudicotyledons</taxon>
        <taxon>Gunneridae</taxon>
        <taxon>Pentapetalae</taxon>
        <taxon>asterids</taxon>
        <taxon>Ericales</taxon>
        <taxon>Ericaceae</taxon>
        <taxon>Ericoideae</taxon>
        <taxon>Rhodoreae</taxon>
        <taxon>Rhododendron</taxon>
    </lineage>
</organism>
<evidence type="ECO:0000256" key="5">
    <source>
        <dbReference type="SAM" id="MobiDB-lite"/>
    </source>
</evidence>
<dbReference type="PANTHER" id="PTHR47692:SF2">
    <property type="entry name" value="ZINC FINGER RING-TYPE DOMAIN CONTAINING PROTEIN"/>
    <property type="match status" value="1"/>
</dbReference>
<sequence>MPNKDNANTLRNAELSKSFPKTNHIPIPQTITNPRNPNLFLPFLLLHHPSNPPVPKPLGNPLPPPLPPANSLIANANGSGKMLRLDATKQRDFSTHFVGLRYPILLFLFLAHVMRFGIWVWLRFENERAEVWLRVGILEGKGEKEGRVQTAEKERGRERGEEEELDRFRGATTGGDPITTADHLWHGRPPHDFNLHRCHYLHQNRIRLMEHSSAASSSNRSLGDRKGENMVEDKGSCSTSGPCPICLGPFLQESYLDHCFHKFCYNCIMRWAKVVASKHSRQPSSVKCPLCKTENFSIIHSYDGNSFQQHYINQDFGSSAFFSEAHKYRLQCYYTEPDSLINTFKAPQYRKSRKYFQPNQWLEGWLRREIQALLQVNLCICFPLSTSIYSTFQFWLLLFFVLSNFAIIEEDVEIIVHHILGVIDSLKRSEHQNSPSTLETREETFKALVCQAARPFLTGRTDRFVHEVELFLASGFSIDAYDKLYMQHLGWKPPGSTTEEVDGESSGNAPNPFLYIFDDDSDGND</sequence>
<feature type="region of interest" description="Disordered" evidence="5">
    <location>
        <begin position="143"/>
        <end position="174"/>
    </location>
</feature>
<dbReference type="InterPro" id="IPR013083">
    <property type="entry name" value="Znf_RING/FYVE/PHD"/>
</dbReference>
<feature type="region of interest" description="Disordered" evidence="5">
    <location>
        <begin position="1"/>
        <end position="28"/>
    </location>
</feature>
<keyword evidence="2 4" id="KW-0863">Zinc-finger</keyword>
<comment type="caution">
    <text evidence="8">The sequence shown here is derived from an EMBL/GenBank/DDBJ whole genome shotgun (WGS) entry which is preliminary data.</text>
</comment>
<evidence type="ECO:0000256" key="4">
    <source>
        <dbReference type="PROSITE-ProRule" id="PRU00175"/>
    </source>
</evidence>
<dbReference type="InterPro" id="IPR001841">
    <property type="entry name" value="Znf_RING"/>
</dbReference>
<name>A0AAV6K9V4_9ERIC</name>
<proteinExistence type="predicted"/>
<evidence type="ECO:0000256" key="6">
    <source>
        <dbReference type="SAM" id="Phobius"/>
    </source>
</evidence>
<dbReference type="EMBL" id="JACTNZ010000005">
    <property type="protein sequence ID" value="KAG5549240.1"/>
    <property type="molecule type" value="Genomic_DNA"/>
</dbReference>
<evidence type="ECO:0000256" key="3">
    <source>
        <dbReference type="ARBA" id="ARBA00022833"/>
    </source>
</evidence>
<evidence type="ECO:0000313" key="8">
    <source>
        <dbReference type="EMBL" id="KAG5549240.1"/>
    </source>
</evidence>
<accession>A0AAV6K9V4</accession>
<protein>
    <recommendedName>
        <fullName evidence="7">RING-type domain-containing protein</fullName>
    </recommendedName>
</protein>
<feature type="compositionally biased region" description="Basic and acidic residues" evidence="5">
    <location>
        <begin position="143"/>
        <end position="160"/>
    </location>
</feature>
<dbReference type="Proteomes" id="UP000823749">
    <property type="component" value="Chromosome 5"/>
</dbReference>
<gene>
    <name evidence="8" type="ORF">RHGRI_014558</name>
</gene>
<dbReference type="SMART" id="SM00184">
    <property type="entry name" value="RING"/>
    <property type="match status" value="1"/>
</dbReference>
<evidence type="ECO:0000256" key="2">
    <source>
        <dbReference type="ARBA" id="ARBA00022771"/>
    </source>
</evidence>
<dbReference type="PROSITE" id="PS00518">
    <property type="entry name" value="ZF_RING_1"/>
    <property type="match status" value="1"/>
</dbReference>
<keyword evidence="9" id="KW-1185">Reference proteome</keyword>
<evidence type="ECO:0000259" key="7">
    <source>
        <dbReference type="PROSITE" id="PS50089"/>
    </source>
</evidence>
<keyword evidence="6" id="KW-0472">Membrane</keyword>
<evidence type="ECO:0000313" key="9">
    <source>
        <dbReference type="Proteomes" id="UP000823749"/>
    </source>
</evidence>
<keyword evidence="6" id="KW-1133">Transmembrane helix</keyword>
<evidence type="ECO:0000256" key="1">
    <source>
        <dbReference type="ARBA" id="ARBA00022723"/>
    </source>
</evidence>
<keyword evidence="3" id="KW-0862">Zinc</keyword>
<feature type="transmembrane region" description="Helical" evidence="6">
    <location>
        <begin position="102"/>
        <end position="122"/>
    </location>
</feature>
<dbReference type="InterPro" id="IPR017907">
    <property type="entry name" value="Znf_RING_CS"/>
</dbReference>
<dbReference type="SUPFAM" id="SSF57850">
    <property type="entry name" value="RING/U-box"/>
    <property type="match status" value="1"/>
</dbReference>
<dbReference type="PROSITE" id="PS50089">
    <property type="entry name" value="ZF_RING_2"/>
    <property type="match status" value="1"/>
</dbReference>
<feature type="domain" description="RING-type" evidence="7">
    <location>
        <begin position="243"/>
        <end position="292"/>
    </location>
</feature>
<feature type="compositionally biased region" description="Polar residues" evidence="5">
    <location>
        <begin position="1"/>
        <end position="11"/>
    </location>
</feature>
<dbReference type="AlphaFoldDB" id="A0AAV6K9V4"/>
<keyword evidence="1" id="KW-0479">Metal-binding</keyword>
<dbReference type="GO" id="GO:0008270">
    <property type="term" value="F:zinc ion binding"/>
    <property type="evidence" value="ECO:0007669"/>
    <property type="project" value="UniProtKB-KW"/>
</dbReference>
<dbReference type="InterPro" id="IPR018957">
    <property type="entry name" value="Znf_C3HC4_RING-type"/>
</dbReference>